<name>A0ABU4D560_9NOCA</name>
<keyword evidence="1" id="KW-0732">Signal</keyword>
<dbReference type="Proteomes" id="UP001186104">
    <property type="component" value="Unassembled WGS sequence"/>
</dbReference>
<feature type="signal peptide" evidence="1">
    <location>
        <begin position="1"/>
        <end position="21"/>
    </location>
</feature>
<evidence type="ECO:0008006" key="4">
    <source>
        <dbReference type="Google" id="ProtNLM"/>
    </source>
</evidence>
<comment type="caution">
    <text evidence="2">The sequence shown here is derived from an EMBL/GenBank/DDBJ whole genome shotgun (WGS) entry which is preliminary data.</text>
</comment>
<accession>A0ABU4D560</accession>
<organism evidence="2 3">
    <name type="scientific">Rhodococcus cerastii</name>
    <dbReference type="NCBI Taxonomy" id="908616"/>
    <lineage>
        <taxon>Bacteria</taxon>
        <taxon>Bacillati</taxon>
        <taxon>Actinomycetota</taxon>
        <taxon>Actinomycetes</taxon>
        <taxon>Mycobacteriales</taxon>
        <taxon>Nocardiaceae</taxon>
        <taxon>Rhodococcus</taxon>
    </lineage>
</organism>
<sequence length="152" mass="16259">MRTQAVLLTMLSCALLTASCAEESESSERAADFVRYPTTSEAAAVAPVTPVEDTELNAILACQEQILGKLVAPQSASWGEQRAQREGVDPEITNSVRTGGYTGEYDWVVIGTVDSTNLANTREKTEYVCVTTMSPEGAMIGTVLRDQVLGPV</sequence>
<evidence type="ECO:0000313" key="2">
    <source>
        <dbReference type="EMBL" id="MDV6304427.1"/>
    </source>
</evidence>
<dbReference type="EMBL" id="JAWLKF010000010">
    <property type="protein sequence ID" value="MDV6304427.1"/>
    <property type="molecule type" value="Genomic_DNA"/>
</dbReference>
<protein>
    <recommendedName>
        <fullName evidence="4">Lipoprotein</fullName>
    </recommendedName>
</protein>
<gene>
    <name evidence="2" type="ORF">R3P93_17845</name>
</gene>
<dbReference type="PROSITE" id="PS51257">
    <property type="entry name" value="PROKAR_LIPOPROTEIN"/>
    <property type="match status" value="1"/>
</dbReference>
<evidence type="ECO:0000256" key="1">
    <source>
        <dbReference type="SAM" id="SignalP"/>
    </source>
</evidence>
<reference evidence="2 3" key="1">
    <citation type="submission" date="2023-10" db="EMBL/GenBank/DDBJ databases">
        <title>Development of a sustainable strategy for remediation of hydrocarbon-contaminated territories based on the waste exchange concept.</title>
        <authorList>
            <person name="Krivoruchko A."/>
        </authorList>
    </citation>
    <scope>NUCLEOTIDE SEQUENCE [LARGE SCALE GENOMIC DNA]</scope>
    <source>
        <strain evidence="2 3">IEGM 1327</strain>
    </source>
</reference>
<proteinExistence type="predicted"/>
<dbReference type="RefSeq" id="WP_314145170.1">
    <property type="nucleotide sequence ID" value="NZ_JAWLKF010000010.1"/>
</dbReference>
<evidence type="ECO:0000313" key="3">
    <source>
        <dbReference type="Proteomes" id="UP001186104"/>
    </source>
</evidence>
<keyword evidence="3" id="KW-1185">Reference proteome</keyword>
<feature type="chain" id="PRO_5046865686" description="Lipoprotein" evidence="1">
    <location>
        <begin position="22"/>
        <end position="152"/>
    </location>
</feature>